<sequence length="261" mass="25168">MFFKLLVLLSCLASLAGNSFAAPIASDVSLVARKPTPASAAAPSTVTPCSPTDQEAAAFGGATDADTGLISCSDLSANGFPCTNIADVATQQNLPLCSTADSPAAIASVAAAAAAASASAAAHPTPCSPTDQEAAAFGGATDADTNLISCSDLSANGFPCTNIADVATQQNLPLCSTADSPAAIASVAAAAAAASASAAAHPTPCSPTDQEAAAFGGATDADTNLISCSDLSANGFPCTNIADVADQQNLPLCSTAPGATR</sequence>
<reference evidence="2" key="1">
    <citation type="submission" date="2023-03" db="EMBL/GenBank/DDBJ databases">
        <title>Massive genome expansion in bonnet fungi (Mycena s.s.) driven by repeated elements and novel gene families across ecological guilds.</title>
        <authorList>
            <consortium name="Lawrence Berkeley National Laboratory"/>
            <person name="Harder C.B."/>
            <person name="Miyauchi S."/>
            <person name="Viragh M."/>
            <person name="Kuo A."/>
            <person name="Thoen E."/>
            <person name="Andreopoulos B."/>
            <person name="Lu D."/>
            <person name="Skrede I."/>
            <person name="Drula E."/>
            <person name="Henrissat B."/>
            <person name="Morin E."/>
            <person name="Kohler A."/>
            <person name="Barry K."/>
            <person name="LaButti K."/>
            <person name="Morin E."/>
            <person name="Salamov A."/>
            <person name="Lipzen A."/>
            <person name="Mereny Z."/>
            <person name="Hegedus B."/>
            <person name="Baldrian P."/>
            <person name="Stursova M."/>
            <person name="Weitz H."/>
            <person name="Taylor A."/>
            <person name="Grigoriev I.V."/>
            <person name="Nagy L.G."/>
            <person name="Martin F."/>
            <person name="Kauserud H."/>
        </authorList>
    </citation>
    <scope>NUCLEOTIDE SEQUENCE</scope>
    <source>
        <strain evidence="2">CBHHK200</strain>
    </source>
</reference>
<proteinExistence type="predicted"/>
<accession>A0AAD6SF41</accession>
<keyword evidence="1" id="KW-0732">Signal</keyword>
<feature type="signal peptide" evidence="1">
    <location>
        <begin position="1"/>
        <end position="21"/>
    </location>
</feature>
<dbReference type="EMBL" id="JARJCM010000133">
    <property type="protein sequence ID" value="KAJ7026776.1"/>
    <property type="molecule type" value="Genomic_DNA"/>
</dbReference>
<feature type="chain" id="PRO_5042267474" description="Antifreeze protein" evidence="1">
    <location>
        <begin position="22"/>
        <end position="261"/>
    </location>
</feature>
<evidence type="ECO:0008006" key="4">
    <source>
        <dbReference type="Google" id="ProtNLM"/>
    </source>
</evidence>
<evidence type="ECO:0000256" key="1">
    <source>
        <dbReference type="SAM" id="SignalP"/>
    </source>
</evidence>
<evidence type="ECO:0000313" key="3">
    <source>
        <dbReference type="Proteomes" id="UP001218188"/>
    </source>
</evidence>
<comment type="caution">
    <text evidence="2">The sequence shown here is derived from an EMBL/GenBank/DDBJ whole genome shotgun (WGS) entry which is preliminary data.</text>
</comment>
<keyword evidence="3" id="KW-1185">Reference proteome</keyword>
<dbReference type="AlphaFoldDB" id="A0AAD6SF41"/>
<protein>
    <recommendedName>
        <fullName evidence="4">Antifreeze protein</fullName>
    </recommendedName>
</protein>
<name>A0AAD6SF41_9AGAR</name>
<organism evidence="2 3">
    <name type="scientific">Mycena alexandri</name>
    <dbReference type="NCBI Taxonomy" id="1745969"/>
    <lineage>
        <taxon>Eukaryota</taxon>
        <taxon>Fungi</taxon>
        <taxon>Dikarya</taxon>
        <taxon>Basidiomycota</taxon>
        <taxon>Agaricomycotina</taxon>
        <taxon>Agaricomycetes</taxon>
        <taxon>Agaricomycetidae</taxon>
        <taxon>Agaricales</taxon>
        <taxon>Marasmiineae</taxon>
        <taxon>Mycenaceae</taxon>
        <taxon>Mycena</taxon>
    </lineage>
</organism>
<evidence type="ECO:0000313" key="2">
    <source>
        <dbReference type="EMBL" id="KAJ7026776.1"/>
    </source>
</evidence>
<dbReference type="Proteomes" id="UP001218188">
    <property type="component" value="Unassembled WGS sequence"/>
</dbReference>
<gene>
    <name evidence="2" type="ORF">C8F04DRAFT_1399821</name>
</gene>